<proteinExistence type="predicted"/>
<accession>A0A1W0W496</accession>
<gene>
    <name evidence="1" type="ORF">SORBI_3002G154450</name>
</gene>
<evidence type="ECO:0000313" key="2">
    <source>
        <dbReference type="Proteomes" id="UP000000768"/>
    </source>
</evidence>
<name>A0A1W0W496_SORBI</name>
<reference evidence="2" key="2">
    <citation type="journal article" date="2018" name="Plant J.">
        <title>The Sorghum bicolor reference genome: improved assembly, gene annotations, a transcriptome atlas, and signatures of genome organization.</title>
        <authorList>
            <person name="McCormick R.F."/>
            <person name="Truong S.K."/>
            <person name="Sreedasyam A."/>
            <person name="Jenkins J."/>
            <person name="Shu S."/>
            <person name="Sims D."/>
            <person name="Kennedy M."/>
            <person name="Amirebrahimi M."/>
            <person name="Weers B.D."/>
            <person name="McKinley B."/>
            <person name="Mattison A."/>
            <person name="Morishige D.T."/>
            <person name="Grimwood J."/>
            <person name="Schmutz J."/>
            <person name="Mullet J.E."/>
        </authorList>
    </citation>
    <scope>NUCLEOTIDE SEQUENCE [LARGE SCALE GENOMIC DNA]</scope>
    <source>
        <strain evidence="2">cv. BTx623</strain>
    </source>
</reference>
<evidence type="ECO:0000313" key="1">
    <source>
        <dbReference type="EMBL" id="OQU89166.1"/>
    </source>
</evidence>
<dbReference type="Proteomes" id="UP000000768">
    <property type="component" value="Chromosome 2"/>
</dbReference>
<sequence length="50" mass="5566">MALYHATVSCSLVQSNMPNLQKMKITMLLTRPVIDSYICVSIDVTCYVVA</sequence>
<protein>
    <submittedName>
        <fullName evidence="1">Uncharacterized protein</fullName>
    </submittedName>
</protein>
<dbReference type="AlphaFoldDB" id="A0A1W0W496"/>
<organism evidence="1 2">
    <name type="scientific">Sorghum bicolor</name>
    <name type="common">Sorghum</name>
    <name type="synonym">Sorghum vulgare</name>
    <dbReference type="NCBI Taxonomy" id="4558"/>
    <lineage>
        <taxon>Eukaryota</taxon>
        <taxon>Viridiplantae</taxon>
        <taxon>Streptophyta</taxon>
        <taxon>Embryophyta</taxon>
        <taxon>Tracheophyta</taxon>
        <taxon>Spermatophyta</taxon>
        <taxon>Magnoliopsida</taxon>
        <taxon>Liliopsida</taxon>
        <taxon>Poales</taxon>
        <taxon>Poaceae</taxon>
        <taxon>PACMAD clade</taxon>
        <taxon>Panicoideae</taxon>
        <taxon>Andropogonodae</taxon>
        <taxon>Andropogoneae</taxon>
        <taxon>Sorghinae</taxon>
        <taxon>Sorghum</taxon>
    </lineage>
</organism>
<reference evidence="1 2" key="1">
    <citation type="journal article" date="2009" name="Nature">
        <title>The Sorghum bicolor genome and the diversification of grasses.</title>
        <authorList>
            <person name="Paterson A.H."/>
            <person name="Bowers J.E."/>
            <person name="Bruggmann R."/>
            <person name="Dubchak I."/>
            <person name="Grimwood J."/>
            <person name="Gundlach H."/>
            <person name="Haberer G."/>
            <person name="Hellsten U."/>
            <person name="Mitros T."/>
            <person name="Poliakov A."/>
            <person name="Schmutz J."/>
            <person name="Spannagl M."/>
            <person name="Tang H."/>
            <person name="Wang X."/>
            <person name="Wicker T."/>
            <person name="Bharti A.K."/>
            <person name="Chapman J."/>
            <person name="Feltus F.A."/>
            <person name="Gowik U."/>
            <person name="Grigoriev I.V."/>
            <person name="Lyons E."/>
            <person name="Maher C.A."/>
            <person name="Martis M."/>
            <person name="Narechania A."/>
            <person name="Otillar R.P."/>
            <person name="Penning B.W."/>
            <person name="Salamov A.A."/>
            <person name="Wang Y."/>
            <person name="Zhang L."/>
            <person name="Carpita N.C."/>
            <person name="Freeling M."/>
            <person name="Gingle A.R."/>
            <person name="Hash C.T."/>
            <person name="Keller B."/>
            <person name="Klein P."/>
            <person name="Kresovich S."/>
            <person name="McCann M.C."/>
            <person name="Ming R."/>
            <person name="Peterson D.G."/>
            <person name="Mehboob-ur-Rahman"/>
            <person name="Ware D."/>
            <person name="Westhoff P."/>
            <person name="Mayer K.F."/>
            <person name="Messing J."/>
            <person name="Rokhsar D.S."/>
        </authorList>
    </citation>
    <scope>NUCLEOTIDE SEQUENCE [LARGE SCALE GENOMIC DNA]</scope>
    <source>
        <strain evidence="2">cv. BTx623</strain>
    </source>
</reference>
<dbReference type="InParanoid" id="A0A1W0W496"/>
<dbReference type="Gramene" id="OQU89166">
    <property type="protein sequence ID" value="OQU89166"/>
    <property type="gene ID" value="SORBI_3002G154450"/>
</dbReference>
<keyword evidence="2" id="KW-1185">Reference proteome</keyword>
<dbReference type="EMBL" id="CM000761">
    <property type="protein sequence ID" value="OQU89166.1"/>
    <property type="molecule type" value="Genomic_DNA"/>
</dbReference>